<dbReference type="InParanoid" id="A0A2V0NUA4"/>
<dbReference type="AlphaFoldDB" id="A0A2V0NUA4"/>
<dbReference type="PANTHER" id="PTHR13992">
    <property type="entry name" value="NUCLEAR RECEPTOR CO-REPRESSOR RELATED NCOR"/>
    <property type="match status" value="1"/>
</dbReference>
<sequence>MPPASLEGLPDGLIAQILLRLDDPGPLAAASRRTAAAAAAAAPSWFDASANARRLAPGRPAAYRALTWRYLRLSRPCQGVADFVESLTQLRQQQQQQEQRQQQQQQQQEQRQRVGAALPDCGGGGRGDDSASEAGDEFALDAAFEGAPGGICQRCPAAGGPAPAPSSGEAAAAAAAAAAHRLLRSCPAAELLLLPYLVAGGHDAIAAALLEALPPLPPHLFGEGRRVAAATPVAWAAAAALRRCGGADAAPTEPPPAELLAALMRRLQPRRAATRPTAGALLAFAASLGEGPLRAALQALPELSNWGELVAATSGLQRWRPSGGHGSGPDGALAGTLRVLRAAAPHPGAFAAWLCDTIACAEGEGVLADAGVRGILLESLVELLQQAQQETLQKPQQQEAQAAQEEAMHQQPQQQLQQPRQEPPGTGQRGHHRLAPLPPHRTPAGVLALVAGKAFFRGRVALLEPFLEAVVAAAAAPPGLDAAPLLAAAARAVLRSSVPGSQGNLHQWSVHPAAAPAALDACLSAARRAGCQGAFLDEVLRWSCAAESFQGSLWLAERLVERDGERRQQQQQQEQEPEQQAQHKQGQQQQEQQPAACTERHHGAKAQRLKLSHAAFGDLCNTLLGDYGTAAASELSATLARPLPLRLPRGSGDELAAARDCLRLRCAAEAGDAGALARGAGGAPLAQTPRRAAFAAAVAGDLGRPECISAIAEAFESEAAAALGRGDAEAAAASGAERAAVLAAALAAALRGARAGVLSRLAARPEDLAAALGAHAEIVEQGWGLYAHTRLRADAGAAAGGSCQARGFLACCFEDSRVAALCDSSLQGGPHLGGAPPPEDALRCARILLRGAPAAGAALFSFMLIGWGDGPAGTPAARAWERSLGPMLRWLAARARRGEGLPPGAALAGPFAAPMLLAAGGDGRPDHLLAAAEWLAAAGWGAMPQAGGGNG</sequence>
<feature type="region of interest" description="Disordered" evidence="1">
    <location>
        <begin position="392"/>
        <end position="439"/>
    </location>
</feature>
<feature type="region of interest" description="Disordered" evidence="1">
    <location>
        <begin position="98"/>
        <end position="133"/>
    </location>
</feature>
<proteinExistence type="predicted"/>
<dbReference type="InterPro" id="IPR051571">
    <property type="entry name" value="N-CoR_corepressor"/>
</dbReference>
<reference evidence="2 3" key="1">
    <citation type="journal article" date="2018" name="Sci. Rep.">
        <title>Raphidocelis subcapitata (=Pseudokirchneriella subcapitata) provides an insight into genome evolution and environmental adaptations in the Sphaeropleales.</title>
        <authorList>
            <person name="Suzuki S."/>
            <person name="Yamaguchi H."/>
            <person name="Nakajima N."/>
            <person name="Kawachi M."/>
        </authorList>
    </citation>
    <scope>NUCLEOTIDE SEQUENCE [LARGE SCALE GENOMIC DNA]</scope>
    <source>
        <strain evidence="2 3">NIES-35</strain>
    </source>
</reference>
<dbReference type="EMBL" id="BDRX01000022">
    <property type="protein sequence ID" value="GBF91206.1"/>
    <property type="molecule type" value="Genomic_DNA"/>
</dbReference>
<evidence type="ECO:0000256" key="1">
    <source>
        <dbReference type="SAM" id="MobiDB-lite"/>
    </source>
</evidence>
<dbReference type="Proteomes" id="UP000247498">
    <property type="component" value="Unassembled WGS sequence"/>
</dbReference>
<evidence type="ECO:0000313" key="2">
    <source>
        <dbReference type="EMBL" id="GBF91206.1"/>
    </source>
</evidence>
<protein>
    <submittedName>
        <fullName evidence="2">Uncharacterized protein</fullName>
    </submittedName>
</protein>
<name>A0A2V0NUA4_9CHLO</name>
<feature type="region of interest" description="Disordered" evidence="1">
    <location>
        <begin position="565"/>
        <end position="604"/>
    </location>
</feature>
<dbReference type="GO" id="GO:0000785">
    <property type="term" value="C:chromatin"/>
    <property type="evidence" value="ECO:0007669"/>
    <property type="project" value="TreeGrafter"/>
</dbReference>
<organism evidence="2 3">
    <name type="scientific">Raphidocelis subcapitata</name>
    <dbReference type="NCBI Taxonomy" id="307507"/>
    <lineage>
        <taxon>Eukaryota</taxon>
        <taxon>Viridiplantae</taxon>
        <taxon>Chlorophyta</taxon>
        <taxon>core chlorophytes</taxon>
        <taxon>Chlorophyceae</taxon>
        <taxon>CS clade</taxon>
        <taxon>Sphaeropleales</taxon>
        <taxon>Selenastraceae</taxon>
        <taxon>Raphidocelis</taxon>
    </lineage>
</organism>
<gene>
    <name evidence="2" type="ORF">Rsub_04875</name>
</gene>
<dbReference type="GO" id="GO:0006357">
    <property type="term" value="P:regulation of transcription by RNA polymerase II"/>
    <property type="evidence" value="ECO:0007669"/>
    <property type="project" value="TreeGrafter"/>
</dbReference>
<feature type="compositionally biased region" description="Low complexity" evidence="1">
    <location>
        <begin position="569"/>
        <end position="593"/>
    </location>
</feature>
<feature type="compositionally biased region" description="Low complexity" evidence="1">
    <location>
        <begin position="98"/>
        <end position="109"/>
    </location>
</feature>
<accession>A0A2V0NUA4</accession>
<dbReference type="PANTHER" id="PTHR13992:SF39">
    <property type="entry name" value="SMRTER, ISOFORM G"/>
    <property type="match status" value="1"/>
</dbReference>
<feature type="compositionally biased region" description="Low complexity" evidence="1">
    <location>
        <begin position="392"/>
        <end position="424"/>
    </location>
</feature>
<comment type="caution">
    <text evidence="2">The sequence shown here is derived from an EMBL/GenBank/DDBJ whole genome shotgun (WGS) entry which is preliminary data.</text>
</comment>
<evidence type="ECO:0000313" key="3">
    <source>
        <dbReference type="Proteomes" id="UP000247498"/>
    </source>
</evidence>
<keyword evidence="3" id="KW-1185">Reference proteome</keyword>
<dbReference type="STRING" id="307507.A0A2V0NUA4"/>